<dbReference type="CDD" id="cd06257">
    <property type="entry name" value="DnaJ"/>
    <property type="match status" value="1"/>
</dbReference>
<dbReference type="KEGG" id="lrug:AB8B22_09535"/>
<dbReference type="SMART" id="SM00271">
    <property type="entry name" value="DnaJ"/>
    <property type="match status" value="1"/>
</dbReference>
<keyword evidence="1" id="KW-0812">Transmembrane</keyword>
<evidence type="ECO:0000313" key="3">
    <source>
        <dbReference type="EMBL" id="XDU66632.1"/>
    </source>
</evidence>
<gene>
    <name evidence="3" type="ORF">AB8B22_09535</name>
</gene>
<organism evidence="3">
    <name type="scientific">Leptotrichia rugosa</name>
    <dbReference type="NCBI Taxonomy" id="3239302"/>
    <lineage>
        <taxon>Bacteria</taxon>
        <taxon>Fusobacteriati</taxon>
        <taxon>Fusobacteriota</taxon>
        <taxon>Fusobacteriia</taxon>
        <taxon>Fusobacteriales</taxon>
        <taxon>Leptotrichiaceae</taxon>
        <taxon>Leptotrichia</taxon>
    </lineage>
</organism>
<dbReference type="Pfam" id="PF00226">
    <property type="entry name" value="DnaJ"/>
    <property type="match status" value="1"/>
</dbReference>
<keyword evidence="1" id="KW-1133">Transmembrane helix</keyword>
<accession>A0AB39VH63</accession>
<dbReference type="EMBL" id="CP165644">
    <property type="protein sequence ID" value="XDU66632.1"/>
    <property type="molecule type" value="Genomic_DNA"/>
</dbReference>
<name>A0AB39VH63_9FUSO</name>
<feature type="transmembrane region" description="Helical" evidence="1">
    <location>
        <begin position="20"/>
        <end position="45"/>
    </location>
</feature>
<sequence>MDRQKIRIIQFSTNAILTFLTYVSGILGYLLFIPLALTALVSFFIHNWSFFWQFSIFVIILLAIAFCSETLNFKLPEMFGKFFDEEKEDKKIYQEYENWFNEWCQNEYEKYERARQKQQNQGYGAYHSVEDIIEKFEENLKILGLKANSQLSLQNIKKAHRTKAKELHPDKNPGKDTTADMQKVNAAKEYLDANLEYYLSKKFQN</sequence>
<dbReference type="InterPro" id="IPR036869">
    <property type="entry name" value="J_dom_sf"/>
</dbReference>
<feature type="transmembrane region" description="Helical" evidence="1">
    <location>
        <begin position="51"/>
        <end position="71"/>
    </location>
</feature>
<dbReference type="PROSITE" id="PS50076">
    <property type="entry name" value="DNAJ_2"/>
    <property type="match status" value="1"/>
</dbReference>
<dbReference type="AlphaFoldDB" id="A0AB39VH63"/>
<feature type="domain" description="J" evidence="2">
    <location>
        <begin position="138"/>
        <end position="205"/>
    </location>
</feature>
<proteinExistence type="predicted"/>
<keyword evidence="1" id="KW-0472">Membrane</keyword>
<reference evidence="3" key="1">
    <citation type="submission" date="2024-07" db="EMBL/GenBank/DDBJ databases">
        <authorList>
            <person name="Li X.-J."/>
            <person name="Wang X."/>
        </authorList>
    </citation>
    <scope>NUCLEOTIDE SEQUENCE</scope>
    <source>
        <strain evidence="3">HSP-334</strain>
    </source>
</reference>
<dbReference type="RefSeq" id="WP_369710935.1">
    <property type="nucleotide sequence ID" value="NZ_CP165644.1"/>
</dbReference>
<protein>
    <submittedName>
        <fullName evidence="3">J domain-containing protein</fullName>
    </submittedName>
</protein>
<dbReference type="Gene3D" id="1.10.287.110">
    <property type="entry name" value="DnaJ domain"/>
    <property type="match status" value="1"/>
</dbReference>
<dbReference type="SUPFAM" id="SSF46565">
    <property type="entry name" value="Chaperone J-domain"/>
    <property type="match status" value="1"/>
</dbReference>
<evidence type="ECO:0000259" key="2">
    <source>
        <dbReference type="PROSITE" id="PS50076"/>
    </source>
</evidence>
<dbReference type="InterPro" id="IPR001623">
    <property type="entry name" value="DnaJ_domain"/>
</dbReference>
<evidence type="ECO:0000256" key="1">
    <source>
        <dbReference type="SAM" id="Phobius"/>
    </source>
</evidence>